<gene>
    <name evidence="2" type="ORF">SAMN05216574_102148</name>
</gene>
<dbReference type="STRING" id="1798228.SAMN05216574_102148"/>
<evidence type="ECO:0000313" key="2">
    <source>
        <dbReference type="EMBL" id="SFE09782.1"/>
    </source>
</evidence>
<feature type="compositionally biased region" description="Basic and acidic residues" evidence="1">
    <location>
        <begin position="119"/>
        <end position="134"/>
    </location>
</feature>
<dbReference type="Proteomes" id="UP000198589">
    <property type="component" value="Unassembled WGS sequence"/>
</dbReference>
<dbReference type="SUPFAM" id="SSF48452">
    <property type="entry name" value="TPR-like"/>
    <property type="match status" value="1"/>
</dbReference>
<proteinExistence type="predicted"/>
<organism evidence="2 3">
    <name type="scientific">Blastococcus tunisiensis</name>
    <dbReference type="NCBI Taxonomy" id="1798228"/>
    <lineage>
        <taxon>Bacteria</taxon>
        <taxon>Bacillati</taxon>
        <taxon>Actinomycetota</taxon>
        <taxon>Actinomycetes</taxon>
        <taxon>Geodermatophilales</taxon>
        <taxon>Geodermatophilaceae</taxon>
        <taxon>Blastococcus</taxon>
    </lineage>
</organism>
<evidence type="ECO:0000313" key="3">
    <source>
        <dbReference type="Proteomes" id="UP000198589"/>
    </source>
</evidence>
<evidence type="ECO:0000256" key="1">
    <source>
        <dbReference type="SAM" id="MobiDB-lite"/>
    </source>
</evidence>
<protein>
    <submittedName>
        <fullName evidence="2">Tetratricopeptide repeat-containing protein</fullName>
    </submittedName>
</protein>
<keyword evidence="3" id="KW-1185">Reference proteome</keyword>
<dbReference type="EMBL" id="FOND01000002">
    <property type="protein sequence ID" value="SFE09782.1"/>
    <property type="molecule type" value="Genomic_DNA"/>
</dbReference>
<dbReference type="Gene3D" id="1.25.40.10">
    <property type="entry name" value="Tetratricopeptide repeat domain"/>
    <property type="match status" value="1"/>
</dbReference>
<sequence length="140" mass="15332">MRPGKRAVRPVVVPHVTYQPDELDLHPADPHPADPRPVDLHSEFLRADLLLAMGQPAAASRILQRVVDAEPTNEAALELLARAYFGSAQLARSEDALTRLVHLAPANGWARRALARTLERQSRGPEAVPHHRMADALGAE</sequence>
<reference evidence="3" key="1">
    <citation type="submission" date="2016-10" db="EMBL/GenBank/DDBJ databases">
        <authorList>
            <person name="Varghese N."/>
            <person name="Submissions S."/>
        </authorList>
    </citation>
    <scope>NUCLEOTIDE SEQUENCE [LARGE SCALE GENOMIC DNA]</scope>
    <source>
        <strain evidence="3">DSM 46838</strain>
    </source>
</reference>
<accession>A0A1I1XR01</accession>
<dbReference type="InterPro" id="IPR011990">
    <property type="entry name" value="TPR-like_helical_dom_sf"/>
</dbReference>
<dbReference type="Pfam" id="PF14559">
    <property type="entry name" value="TPR_19"/>
    <property type="match status" value="1"/>
</dbReference>
<name>A0A1I1XR01_9ACTN</name>
<feature type="region of interest" description="Disordered" evidence="1">
    <location>
        <begin position="119"/>
        <end position="140"/>
    </location>
</feature>
<dbReference type="AlphaFoldDB" id="A0A1I1XR01"/>